<feature type="domain" description="3-keto-alpha-glucoside-1,2-lyase/3-keto-2-hydroxy-glucal hydratase" evidence="2">
    <location>
        <begin position="30"/>
        <end position="228"/>
    </location>
</feature>
<keyword evidence="4" id="KW-1185">Reference proteome</keyword>
<dbReference type="Proteomes" id="UP000319004">
    <property type="component" value="Chromosome"/>
</dbReference>
<evidence type="ECO:0000259" key="2">
    <source>
        <dbReference type="Pfam" id="PF06439"/>
    </source>
</evidence>
<evidence type="ECO:0000256" key="1">
    <source>
        <dbReference type="SAM" id="SignalP"/>
    </source>
</evidence>
<gene>
    <name evidence="3" type="ORF">Enr13x_70590</name>
</gene>
<dbReference type="KEGG" id="snep:Enr13x_70590"/>
<dbReference type="InterPro" id="IPR010496">
    <property type="entry name" value="AL/BT2_dom"/>
</dbReference>
<protein>
    <recommendedName>
        <fullName evidence="2">3-keto-alpha-glucoside-1,2-lyase/3-keto-2-hydroxy-glucal hydratase domain-containing protein</fullName>
    </recommendedName>
</protein>
<dbReference type="RefSeq" id="WP_145391232.1">
    <property type="nucleotide sequence ID" value="NZ_CP037423.1"/>
</dbReference>
<dbReference type="GO" id="GO:0016787">
    <property type="term" value="F:hydrolase activity"/>
    <property type="evidence" value="ECO:0007669"/>
    <property type="project" value="InterPro"/>
</dbReference>
<accession>A0A518I206</accession>
<proteinExistence type="predicted"/>
<feature type="chain" id="PRO_5022070740" description="3-keto-alpha-glucoside-1,2-lyase/3-keto-2-hydroxy-glucal hydratase domain-containing protein" evidence="1">
    <location>
        <begin position="21"/>
        <end position="233"/>
    </location>
</feature>
<dbReference type="Gene3D" id="2.60.120.560">
    <property type="entry name" value="Exo-inulinase, domain 1"/>
    <property type="match status" value="1"/>
</dbReference>
<evidence type="ECO:0000313" key="3">
    <source>
        <dbReference type="EMBL" id="QDV47150.1"/>
    </source>
</evidence>
<dbReference type="AlphaFoldDB" id="A0A518I206"/>
<reference evidence="3 4" key="1">
    <citation type="submission" date="2019-03" db="EMBL/GenBank/DDBJ databases">
        <title>Deep-cultivation of Planctomycetes and their phenomic and genomic characterization uncovers novel biology.</title>
        <authorList>
            <person name="Wiegand S."/>
            <person name="Jogler M."/>
            <person name="Boedeker C."/>
            <person name="Pinto D."/>
            <person name="Vollmers J."/>
            <person name="Rivas-Marin E."/>
            <person name="Kohn T."/>
            <person name="Peeters S.H."/>
            <person name="Heuer A."/>
            <person name="Rast P."/>
            <person name="Oberbeckmann S."/>
            <person name="Bunk B."/>
            <person name="Jeske O."/>
            <person name="Meyerdierks A."/>
            <person name="Storesund J.E."/>
            <person name="Kallscheuer N."/>
            <person name="Luecker S."/>
            <person name="Lage O.M."/>
            <person name="Pohl T."/>
            <person name="Merkel B.J."/>
            <person name="Hornburger P."/>
            <person name="Mueller R.-W."/>
            <person name="Bruemmer F."/>
            <person name="Labrenz M."/>
            <person name="Spormann A.M."/>
            <person name="Op den Camp H."/>
            <person name="Overmann J."/>
            <person name="Amann R."/>
            <person name="Jetten M.S.M."/>
            <person name="Mascher T."/>
            <person name="Medema M.H."/>
            <person name="Devos D.P."/>
            <person name="Kaster A.-K."/>
            <person name="Ovreas L."/>
            <person name="Rohde M."/>
            <person name="Galperin M.Y."/>
            <person name="Jogler C."/>
        </authorList>
    </citation>
    <scope>NUCLEOTIDE SEQUENCE [LARGE SCALE GENOMIC DNA]</scope>
    <source>
        <strain evidence="3 4">Enr13</strain>
    </source>
</reference>
<dbReference type="Pfam" id="PF06439">
    <property type="entry name" value="3keto-disac_hyd"/>
    <property type="match status" value="1"/>
</dbReference>
<name>A0A518I206_9BACT</name>
<dbReference type="EMBL" id="CP037423">
    <property type="protein sequence ID" value="QDV47150.1"/>
    <property type="molecule type" value="Genomic_DNA"/>
</dbReference>
<keyword evidence="1" id="KW-0732">Signal</keyword>
<feature type="signal peptide" evidence="1">
    <location>
        <begin position="1"/>
        <end position="20"/>
    </location>
</feature>
<dbReference type="OrthoDB" id="272468at2"/>
<evidence type="ECO:0000313" key="4">
    <source>
        <dbReference type="Proteomes" id="UP000319004"/>
    </source>
</evidence>
<organism evidence="3 4">
    <name type="scientific">Stieleria neptunia</name>
    <dbReference type="NCBI Taxonomy" id="2527979"/>
    <lineage>
        <taxon>Bacteria</taxon>
        <taxon>Pseudomonadati</taxon>
        <taxon>Planctomycetota</taxon>
        <taxon>Planctomycetia</taxon>
        <taxon>Pirellulales</taxon>
        <taxon>Pirellulaceae</taxon>
        <taxon>Stieleria</taxon>
    </lineage>
</organism>
<sequence precursor="true">MPRFATALAALVLLASAGFCQDDSTTPTESVSLFNGRDLSGWIGRADLWSVEDGQIVGRTVAEKPLQQNTFLIYTGSEPSDFELTFQFKIENTNSGVQYRSKILDKEKFVVGGYQADIDFTNRFAGILYEEKGRGILAQRGQSVTIDENGEKSHKTFADGAKLGNGIHPGQWNDYRIVAKGNHLQHFINETMTAEVFDNQPGKSASSGVIAFQLHRGDPMVVRFKNIVLHPAE</sequence>